<dbReference type="GO" id="GO:0008270">
    <property type="term" value="F:zinc ion binding"/>
    <property type="evidence" value="ECO:0007669"/>
    <property type="project" value="UniProtKB-KW"/>
</dbReference>
<dbReference type="InterPro" id="IPR038718">
    <property type="entry name" value="SNF2-like_sf"/>
</dbReference>
<dbReference type="GO" id="GO:0005634">
    <property type="term" value="C:nucleus"/>
    <property type="evidence" value="ECO:0007669"/>
    <property type="project" value="TreeGrafter"/>
</dbReference>
<dbReference type="InterPro" id="IPR027417">
    <property type="entry name" value="P-loop_NTPase"/>
</dbReference>
<dbReference type="PROSITE" id="PS00518">
    <property type="entry name" value="ZF_RING_1"/>
    <property type="match status" value="1"/>
</dbReference>
<dbReference type="GO" id="GO:0006974">
    <property type="term" value="P:DNA damage response"/>
    <property type="evidence" value="ECO:0007669"/>
    <property type="project" value="TreeGrafter"/>
</dbReference>
<feature type="domain" description="Helicase C-terminal" evidence="11">
    <location>
        <begin position="1066"/>
        <end position="1222"/>
    </location>
</feature>
<dbReference type="Pfam" id="PF26021">
    <property type="entry name" value="Ferritin_C144_05"/>
    <property type="match status" value="1"/>
</dbReference>
<dbReference type="Pfam" id="PF00176">
    <property type="entry name" value="SNF2-rel_dom"/>
    <property type="match status" value="1"/>
</dbReference>
<dbReference type="InterPro" id="IPR052583">
    <property type="entry name" value="ATP-helicase/E3_Ub-Ligase"/>
</dbReference>
<dbReference type="InterPro" id="IPR018957">
    <property type="entry name" value="Znf_C3HC4_RING-type"/>
</dbReference>
<dbReference type="GeneID" id="75828524"/>
<feature type="domain" description="Helicase ATP-binding" evidence="10">
    <location>
        <begin position="169"/>
        <end position="362"/>
    </location>
</feature>
<evidence type="ECO:0000256" key="6">
    <source>
        <dbReference type="ARBA" id="ARBA00022840"/>
    </source>
</evidence>
<gene>
    <name evidence="12" type="ORF">J7T54_002008</name>
</gene>
<keyword evidence="1" id="KW-0479">Metal-binding</keyword>
<evidence type="ECO:0000256" key="3">
    <source>
        <dbReference type="ARBA" id="ARBA00022771"/>
    </source>
</evidence>
<dbReference type="InterPro" id="IPR059033">
    <property type="entry name" value="C144_05_dom"/>
</dbReference>
<dbReference type="InterPro" id="IPR000330">
    <property type="entry name" value="SNF2_N"/>
</dbReference>
<dbReference type="InterPro" id="IPR014001">
    <property type="entry name" value="Helicase_ATP-bd"/>
</dbReference>
<dbReference type="PROSITE" id="PS51194">
    <property type="entry name" value="HELICASE_CTER"/>
    <property type="match status" value="1"/>
</dbReference>
<keyword evidence="6" id="KW-0067">ATP-binding</keyword>
<feature type="compositionally biased region" description="Basic and acidic residues" evidence="8">
    <location>
        <begin position="562"/>
        <end position="574"/>
    </location>
</feature>
<dbReference type="Gene3D" id="3.40.50.300">
    <property type="entry name" value="P-loop containing nucleotide triphosphate hydrolases"/>
    <property type="match status" value="1"/>
</dbReference>
<dbReference type="Proteomes" id="UP001055219">
    <property type="component" value="Unassembled WGS sequence"/>
</dbReference>
<dbReference type="InterPro" id="IPR001650">
    <property type="entry name" value="Helicase_C-like"/>
</dbReference>
<keyword evidence="3 7" id="KW-0863">Zinc-finger</keyword>
<dbReference type="SUPFAM" id="SSF52540">
    <property type="entry name" value="P-loop containing nucleoside triphosphate hydrolases"/>
    <property type="match status" value="2"/>
</dbReference>
<dbReference type="PROSITE" id="PS50089">
    <property type="entry name" value="ZF_RING_2"/>
    <property type="match status" value="1"/>
</dbReference>
<dbReference type="CDD" id="cd18070">
    <property type="entry name" value="DEXQc_SHPRH"/>
    <property type="match status" value="1"/>
</dbReference>
<dbReference type="RefSeq" id="XP_051363705.1">
    <property type="nucleotide sequence ID" value="XM_051504601.1"/>
</dbReference>
<dbReference type="InterPro" id="IPR049730">
    <property type="entry name" value="SNF2/RAD54-like_C"/>
</dbReference>
<dbReference type="AlphaFoldDB" id="A0A9P9Y4L8"/>
<dbReference type="CDD" id="cd18793">
    <property type="entry name" value="SF2_C_SNF"/>
    <property type="match status" value="1"/>
</dbReference>
<evidence type="ECO:0000313" key="13">
    <source>
        <dbReference type="Proteomes" id="UP001055219"/>
    </source>
</evidence>
<dbReference type="InterPro" id="IPR001841">
    <property type="entry name" value="Znf_RING"/>
</dbReference>
<protein>
    <submittedName>
        <fullName evidence="12">E3 ubiquitin-protein ligase SHPRH</fullName>
    </submittedName>
</protein>
<feature type="region of interest" description="Disordered" evidence="8">
    <location>
        <begin position="555"/>
        <end position="582"/>
    </location>
</feature>
<dbReference type="OrthoDB" id="5330228at2759"/>
<comment type="caution">
    <text evidence="12">The sequence shown here is derived from an EMBL/GenBank/DDBJ whole genome shotgun (WGS) entry which is preliminary data.</text>
</comment>
<dbReference type="PANTHER" id="PTHR45865">
    <property type="entry name" value="E3 UBIQUITIN-PROTEIN LIGASE SHPRH FAMILY MEMBER"/>
    <property type="match status" value="1"/>
</dbReference>
<proteinExistence type="predicted"/>
<evidence type="ECO:0000256" key="2">
    <source>
        <dbReference type="ARBA" id="ARBA00022741"/>
    </source>
</evidence>
<dbReference type="GO" id="GO:0005524">
    <property type="term" value="F:ATP binding"/>
    <property type="evidence" value="ECO:0007669"/>
    <property type="project" value="InterPro"/>
</dbReference>
<keyword evidence="5" id="KW-0862">Zinc</keyword>
<evidence type="ECO:0000256" key="4">
    <source>
        <dbReference type="ARBA" id="ARBA00022801"/>
    </source>
</evidence>
<evidence type="ECO:0000259" key="11">
    <source>
        <dbReference type="PROSITE" id="PS51194"/>
    </source>
</evidence>
<dbReference type="SUPFAM" id="SSF57850">
    <property type="entry name" value="RING/U-box"/>
    <property type="match status" value="1"/>
</dbReference>
<evidence type="ECO:0000259" key="9">
    <source>
        <dbReference type="PROSITE" id="PS50089"/>
    </source>
</evidence>
<accession>A0A9P9Y4L8</accession>
<name>A0A9P9Y4L8_9HYPO</name>
<dbReference type="SMART" id="SM00487">
    <property type="entry name" value="DEXDc"/>
    <property type="match status" value="1"/>
</dbReference>
<feature type="domain" description="RING-type" evidence="9">
    <location>
        <begin position="953"/>
        <end position="991"/>
    </location>
</feature>
<dbReference type="Gene3D" id="3.30.40.10">
    <property type="entry name" value="Zinc/RING finger domain, C3HC4 (zinc finger)"/>
    <property type="match status" value="1"/>
</dbReference>
<keyword evidence="2" id="KW-0547">Nucleotide-binding</keyword>
<evidence type="ECO:0000256" key="7">
    <source>
        <dbReference type="PROSITE-ProRule" id="PRU00175"/>
    </source>
</evidence>
<dbReference type="GO" id="GO:0016787">
    <property type="term" value="F:hydrolase activity"/>
    <property type="evidence" value="ECO:0007669"/>
    <property type="project" value="UniProtKB-KW"/>
</dbReference>
<dbReference type="GO" id="GO:0061630">
    <property type="term" value="F:ubiquitin protein ligase activity"/>
    <property type="evidence" value="ECO:0007669"/>
    <property type="project" value="TreeGrafter"/>
</dbReference>
<dbReference type="InterPro" id="IPR013083">
    <property type="entry name" value="Znf_RING/FYVE/PHD"/>
</dbReference>
<evidence type="ECO:0000256" key="1">
    <source>
        <dbReference type="ARBA" id="ARBA00022723"/>
    </source>
</evidence>
<evidence type="ECO:0000256" key="8">
    <source>
        <dbReference type="SAM" id="MobiDB-lite"/>
    </source>
</evidence>
<dbReference type="Gene3D" id="3.40.50.10810">
    <property type="entry name" value="Tandem AAA-ATPase domain"/>
    <property type="match status" value="1"/>
</dbReference>
<reference evidence="12" key="1">
    <citation type="journal article" date="2021" name="J Fungi (Basel)">
        <title>Genomic and Metabolomic Analyses of the Marine Fungus Emericellopsis cladophorae: Insights into Saltwater Adaptability Mechanisms and Its Biosynthetic Potential.</title>
        <authorList>
            <person name="Goncalves M.F.M."/>
            <person name="Hilario S."/>
            <person name="Van de Peer Y."/>
            <person name="Esteves A.C."/>
            <person name="Alves A."/>
        </authorList>
    </citation>
    <scope>NUCLEOTIDE SEQUENCE</scope>
    <source>
        <strain evidence="12">MUM 19.33</strain>
    </source>
</reference>
<keyword evidence="4" id="KW-0378">Hydrolase</keyword>
<dbReference type="SMART" id="SM00184">
    <property type="entry name" value="RING"/>
    <property type="match status" value="1"/>
</dbReference>
<evidence type="ECO:0000259" key="10">
    <source>
        <dbReference type="PROSITE" id="PS51192"/>
    </source>
</evidence>
<keyword evidence="13" id="KW-1185">Reference proteome</keyword>
<dbReference type="InterPro" id="IPR017907">
    <property type="entry name" value="Znf_RING_CS"/>
</dbReference>
<dbReference type="PROSITE" id="PS51192">
    <property type="entry name" value="HELICASE_ATP_BIND_1"/>
    <property type="match status" value="1"/>
</dbReference>
<dbReference type="EMBL" id="JAGIXG020000010">
    <property type="protein sequence ID" value="KAI6782849.1"/>
    <property type="molecule type" value="Genomic_DNA"/>
</dbReference>
<dbReference type="Pfam" id="PF00097">
    <property type="entry name" value="zf-C3HC4"/>
    <property type="match status" value="1"/>
</dbReference>
<evidence type="ECO:0000313" key="12">
    <source>
        <dbReference type="EMBL" id="KAI6782849.1"/>
    </source>
</evidence>
<evidence type="ECO:0000256" key="5">
    <source>
        <dbReference type="ARBA" id="ARBA00022833"/>
    </source>
</evidence>
<organism evidence="12 13">
    <name type="scientific">Emericellopsis cladophorae</name>
    <dbReference type="NCBI Taxonomy" id="2686198"/>
    <lineage>
        <taxon>Eukaryota</taxon>
        <taxon>Fungi</taxon>
        <taxon>Dikarya</taxon>
        <taxon>Ascomycota</taxon>
        <taxon>Pezizomycotina</taxon>
        <taxon>Sordariomycetes</taxon>
        <taxon>Hypocreomycetidae</taxon>
        <taxon>Hypocreales</taxon>
        <taxon>Bionectriaceae</taxon>
        <taxon>Emericellopsis</taxon>
    </lineage>
</organism>
<dbReference type="GO" id="GO:0000209">
    <property type="term" value="P:protein polyubiquitination"/>
    <property type="evidence" value="ECO:0007669"/>
    <property type="project" value="TreeGrafter"/>
</dbReference>
<sequence>MHNDVPGAIWSDYGMSIVKTTEGARLTIQGRLYWNETQSPRQGLRHTDSRDASQALIDHFFPKTMPDSAASSPMDFYDAAHVPSADDTDDTLSSVRGLEATLFPYQRRTLQWLLRREGVRYTAAGTIVRDGQTASPIADSFRLIQDTHGQAAYVSDVMHTIVRDTVHYRQIEKAMRGGILAEEMGLGKTLEIIGLVLMHPRPDPEPGNGPPSGGTLLVVPQSLKDQWVSEIARHAPILQAEIYNGCAKSQPDNDSALMKRLSSSDIVITTYHVLQSEVHFAREPPQRSRRTERKYERPKSPLVRISWWRLCIDEAQMIENGLSNAAETARTIPRVNSWAITGTPLKNDVSDLFHLLTFLRYEPLTTPTVWKILVKQYKPVLQSLVGTIAIRHTKSLVRREIALPPQHRFAISVPFTAVEEQHYQSLFKQMTEACGVDEQGNPTVEDWKPWVYEEAMRTWLNRLRQTALHPEIGAYSRRVLGHSNRPMRTLDEVLRAMIEQSDNGIKAYHRSILGSRLTRGQLYENSPRVHEALSIWTAVKEEAAAMVAEARAGLSEASAHSPRADKAASPHDLDSTDDESVDNKGALHAEWRRKLRQALETQHKAVFFCANAYFQIRENKEMTVPESADFQKLKQAEDQAYEEAKLIRKELLKGSHHKASGTMRKLSEMATRQKFTEIAELPTEMQGGIESSRVAGDLEALHGAMNEQANVIDDWREHAVQLLLRPLMDQDEDHGLETTGEEMGDAAKMQEELIVYVQVLGAAIADRQDAMSGQPPNELVSYETKQAIRLAREGGGPMPDKLLELMQIRQQVNPRVADFSMRGALADLRSLATRLSKESSQTDRVRNEHAIAAAMLKATQTALTQQNKAATALESELESFRDTMNARLEYYRQMQSVSDSVLPYEGPKTEDAVERMLKHEEDLTQKLASAKSKHRYLLNLKDTGIKSDEGRLCVICQTHFDIGVLTVCGHQFCKPCMKTWYRAHRNCPVCKTHLLPSSLHDIVFKSQELKLHGMEDQHARAGQASPEGTSGILEKGTIYSQFDAAKLSEIQNIDLEGPSYTTKVDTIMRHLLWLRQSDPGAKSIIFSQYKDFLNVLSTAFEAHRIGFSSIDAKGGIERFKQDPAVEAFLMHARAHSSGLNLVNANNVFLCEPLVNTALELQAIARVDRIGQQHETTVWLYVTQGTVEESIYSLSVDRRLKHAARAAVNGKGKEKAGSLDETLEVANTLEMEQAALTKLMSKDRTAGEMVDKSDLWQCLFGHVAKNGAPAGEEVGDN</sequence>
<dbReference type="Pfam" id="PF00271">
    <property type="entry name" value="Helicase_C"/>
    <property type="match status" value="1"/>
</dbReference>
<dbReference type="PANTHER" id="PTHR45865:SF1">
    <property type="entry name" value="E3 UBIQUITIN-PROTEIN LIGASE SHPRH"/>
    <property type="match status" value="1"/>
</dbReference>
<reference evidence="12" key="2">
    <citation type="submission" date="2022-07" db="EMBL/GenBank/DDBJ databases">
        <authorList>
            <person name="Goncalves M.F.M."/>
            <person name="Hilario S."/>
            <person name="Van De Peer Y."/>
            <person name="Esteves A.C."/>
            <person name="Alves A."/>
        </authorList>
    </citation>
    <scope>NUCLEOTIDE SEQUENCE</scope>
    <source>
        <strain evidence="12">MUM 19.33</strain>
    </source>
</reference>